<gene>
    <name evidence="2" type="ORF">WJX75_008845</name>
</gene>
<dbReference type="Proteomes" id="UP001491310">
    <property type="component" value="Unassembled WGS sequence"/>
</dbReference>
<reference evidence="2 3" key="1">
    <citation type="journal article" date="2024" name="Nat. Commun.">
        <title>Phylogenomics reveals the evolutionary origins of lichenization in chlorophyte algae.</title>
        <authorList>
            <person name="Puginier C."/>
            <person name="Libourel C."/>
            <person name="Otte J."/>
            <person name="Skaloud P."/>
            <person name="Haon M."/>
            <person name="Grisel S."/>
            <person name="Petersen M."/>
            <person name="Berrin J.G."/>
            <person name="Delaux P.M."/>
            <person name="Dal Grande F."/>
            <person name="Keller J."/>
        </authorList>
    </citation>
    <scope>NUCLEOTIDE SEQUENCE [LARGE SCALE GENOMIC DNA]</scope>
    <source>
        <strain evidence="2 3">SAG 216-7</strain>
    </source>
</reference>
<evidence type="ECO:0000256" key="1">
    <source>
        <dbReference type="SAM" id="SignalP"/>
    </source>
</evidence>
<accession>A0ABR2YIA8</accession>
<feature type="signal peptide" evidence="1">
    <location>
        <begin position="1"/>
        <end position="24"/>
    </location>
</feature>
<comment type="caution">
    <text evidence="2">The sequence shown here is derived from an EMBL/GenBank/DDBJ whole genome shotgun (WGS) entry which is preliminary data.</text>
</comment>
<evidence type="ECO:0000313" key="3">
    <source>
        <dbReference type="Proteomes" id="UP001491310"/>
    </source>
</evidence>
<keyword evidence="1" id="KW-0732">Signal</keyword>
<protein>
    <submittedName>
        <fullName evidence="2">Uncharacterized protein</fullName>
    </submittedName>
</protein>
<evidence type="ECO:0000313" key="2">
    <source>
        <dbReference type="EMBL" id="KAK9905912.1"/>
    </source>
</evidence>
<feature type="chain" id="PRO_5046343204" evidence="1">
    <location>
        <begin position="25"/>
        <end position="73"/>
    </location>
</feature>
<name>A0ABR2YIA8_9CHLO</name>
<organism evidence="2 3">
    <name type="scientific">Coccomyxa subellipsoidea</name>
    <dbReference type="NCBI Taxonomy" id="248742"/>
    <lineage>
        <taxon>Eukaryota</taxon>
        <taxon>Viridiplantae</taxon>
        <taxon>Chlorophyta</taxon>
        <taxon>core chlorophytes</taxon>
        <taxon>Trebouxiophyceae</taxon>
        <taxon>Trebouxiophyceae incertae sedis</taxon>
        <taxon>Coccomyxaceae</taxon>
        <taxon>Coccomyxa</taxon>
    </lineage>
</organism>
<sequence>MTGTVFSASLSLVLCALFALSGEAAITVGGNTSQATATAKSEATSFGGSATAVASAQATSTAGRKMLLAARTE</sequence>
<keyword evidence="3" id="KW-1185">Reference proteome</keyword>
<proteinExistence type="predicted"/>
<dbReference type="EMBL" id="JALJOT010000011">
    <property type="protein sequence ID" value="KAK9905912.1"/>
    <property type="molecule type" value="Genomic_DNA"/>
</dbReference>